<evidence type="ECO:0000256" key="2">
    <source>
        <dbReference type="ARBA" id="ARBA00008973"/>
    </source>
</evidence>
<evidence type="ECO:0000256" key="7">
    <source>
        <dbReference type="SAM" id="SignalP"/>
    </source>
</evidence>
<keyword evidence="3 7" id="KW-0732">Signal</keyword>
<comment type="subcellular location">
    <subcellularLocation>
        <location evidence="1">Membrane</location>
        <topology evidence="1">Lipid-anchor</topology>
    </subcellularLocation>
</comment>
<dbReference type="Proteomes" id="UP000192536">
    <property type="component" value="Unassembled WGS sequence"/>
</dbReference>
<dbReference type="SUPFAM" id="SSF53850">
    <property type="entry name" value="Periplasmic binding protein-like II"/>
    <property type="match status" value="1"/>
</dbReference>
<feature type="chain" id="PRO_5013162806" evidence="7">
    <location>
        <begin position="24"/>
        <end position="271"/>
    </location>
</feature>
<evidence type="ECO:0000256" key="5">
    <source>
        <dbReference type="ARBA" id="ARBA00023139"/>
    </source>
</evidence>
<evidence type="ECO:0000313" key="9">
    <source>
        <dbReference type="Proteomes" id="UP000192536"/>
    </source>
</evidence>
<comment type="similarity">
    <text evidence="2">Belongs to the NlpA lipoprotein family.</text>
</comment>
<gene>
    <name evidence="8" type="ORF">BS640_04310</name>
</gene>
<accession>A0A1X0WIM4</accession>
<organism evidence="8 9">
    <name type="scientific">Rouxiella badensis</name>
    <dbReference type="NCBI Taxonomy" id="1646377"/>
    <lineage>
        <taxon>Bacteria</taxon>
        <taxon>Pseudomonadati</taxon>
        <taxon>Pseudomonadota</taxon>
        <taxon>Gammaproteobacteria</taxon>
        <taxon>Enterobacterales</taxon>
        <taxon>Yersiniaceae</taxon>
        <taxon>Rouxiella</taxon>
    </lineage>
</organism>
<keyword evidence="5" id="KW-0564">Palmitate</keyword>
<keyword evidence="9" id="KW-1185">Reference proteome</keyword>
<keyword evidence="4" id="KW-0472">Membrane</keyword>
<sequence>MSTGKISFLASLLLMAVSSSGHAADSANKTITLGFNPGPYEEQFAKGVGPFLEAKGYKLVYKDFSDGIQVNNAVATGAIDGNIMQHPIYLQSVNDRLGIDNVGIVQVPTPPMGLYSNKHKAGEKPQPGETISVPNQASNEYRAALLLQDLGWIKISAKSDPATFSQKDITENPYKLVFKEMDNAQQVRALPDVDYGAIQGNFAVSSGMKLNSALKLENPVKGFINVVTVAGKNKDAQFAQDIVAGYHSAEFKEYILSNPQYQGYLLPDYLK</sequence>
<dbReference type="PANTHER" id="PTHR30429:SF0">
    <property type="entry name" value="METHIONINE-BINDING LIPOPROTEIN METQ"/>
    <property type="match status" value="1"/>
</dbReference>
<proteinExistence type="inferred from homology"/>
<feature type="signal peptide" evidence="7">
    <location>
        <begin position="1"/>
        <end position="23"/>
    </location>
</feature>
<reference evidence="8 9" key="1">
    <citation type="journal article" date="2017" name="Int. J. Syst. Evol. Microbiol.">
        <title>Rouxiella badensis sp. nov. and Rouxiella silvae sp. nov. isolated from peat bog soil in Germany and emendation of the genus description.</title>
        <authorList>
            <person name="Le Fleche-Mateos A."/>
            <person name="Kugler J.H."/>
            <person name="Hansen S.H."/>
            <person name="Syldatk C."/>
            <person name="Hausmann R."/>
            <person name="Lomprez F."/>
            <person name="Vandenbogaert M."/>
            <person name="Manuguerra J.C."/>
            <person name="Grimont P.A."/>
        </authorList>
    </citation>
    <scope>NUCLEOTIDE SEQUENCE [LARGE SCALE GENOMIC DNA]</scope>
    <source>
        <strain evidence="8 9">DSM 100043</strain>
    </source>
</reference>
<dbReference type="Gene3D" id="3.40.190.10">
    <property type="entry name" value="Periplasmic binding protein-like II"/>
    <property type="match status" value="2"/>
</dbReference>
<evidence type="ECO:0000256" key="1">
    <source>
        <dbReference type="ARBA" id="ARBA00004635"/>
    </source>
</evidence>
<dbReference type="AlphaFoldDB" id="A0A1X0WIM4"/>
<evidence type="ECO:0000256" key="3">
    <source>
        <dbReference type="ARBA" id="ARBA00022729"/>
    </source>
</evidence>
<evidence type="ECO:0000256" key="4">
    <source>
        <dbReference type="ARBA" id="ARBA00023136"/>
    </source>
</evidence>
<protein>
    <submittedName>
        <fullName evidence="8">Methionine-binding protein</fullName>
    </submittedName>
</protein>
<name>A0A1X0WIM4_9GAMM</name>
<dbReference type="Pfam" id="PF03180">
    <property type="entry name" value="Lipoprotein_9"/>
    <property type="match status" value="1"/>
</dbReference>
<evidence type="ECO:0000256" key="6">
    <source>
        <dbReference type="ARBA" id="ARBA00023288"/>
    </source>
</evidence>
<dbReference type="GO" id="GO:0016020">
    <property type="term" value="C:membrane"/>
    <property type="evidence" value="ECO:0007669"/>
    <property type="project" value="UniProtKB-SubCell"/>
</dbReference>
<keyword evidence="6" id="KW-0449">Lipoprotein</keyword>
<comment type="caution">
    <text evidence="8">The sequence shown here is derived from an EMBL/GenBank/DDBJ whole genome shotgun (WGS) entry which is preliminary data.</text>
</comment>
<dbReference type="EMBL" id="MRWE01000005">
    <property type="protein sequence ID" value="ORJ26638.1"/>
    <property type="molecule type" value="Genomic_DNA"/>
</dbReference>
<dbReference type="PANTHER" id="PTHR30429">
    <property type="entry name" value="D-METHIONINE-BINDING LIPOPROTEIN METQ"/>
    <property type="match status" value="1"/>
</dbReference>
<dbReference type="STRING" id="1646377.BS640_04310"/>
<dbReference type="InterPro" id="IPR004872">
    <property type="entry name" value="Lipoprotein_NlpA"/>
</dbReference>
<evidence type="ECO:0000313" key="8">
    <source>
        <dbReference type="EMBL" id="ORJ26638.1"/>
    </source>
</evidence>